<dbReference type="AlphaFoldDB" id="A0A0E9LWS0"/>
<evidence type="ECO:0000313" key="2">
    <source>
        <dbReference type="Proteomes" id="UP000032900"/>
    </source>
</evidence>
<comment type="caution">
    <text evidence="1">The sequence shown here is derived from an EMBL/GenBank/DDBJ whole genome shotgun (WGS) entry which is preliminary data.</text>
</comment>
<organism evidence="1 2">
    <name type="scientific">Geofilum rubicundum JCM 15548</name>
    <dbReference type="NCBI Taxonomy" id="1236989"/>
    <lineage>
        <taxon>Bacteria</taxon>
        <taxon>Pseudomonadati</taxon>
        <taxon>Bacteroidota</taxon>
        <taxon>Bacteroidia</taxon>
        <taxon>Marinilabiliales</taxon>
        <taxon>Marinilabiliaceae</taxon>
        <taxon>Geofilum</taxon>
    </lineage>
</organism>
<protein>
    <submittedName>
        <fullName evidence="1">Uncharacterized protein</fullName>
    </submittedName>
</protein>
<proteinExistence type="predicted"/>
<dbReference type="Proteomes" id="UP000032900">
    <property type="component" value="Unassembled WGS sequence"/>
</dbReference>
<dbReference type="EMBL" id="BAZW01000012">
    <property type="protein sequence ID" value="GAO29699.1"/>
    <property type="molecule type" value="Genomic_DNA"/>
</dbReference>
<dbReference type="STRING" id="1236989.JCM15548_11918"/>
<reference evidence="1 2" key="1">
    <citation type="journal article" date="2015" name="Microbes Environ.">
        <title>Distribution and evolution of nitrogen fixation genes in the phylum bacteroidetes.</title>
        <authorList>
            <person name="Inoue J."/>
            <person name="Oshima K."/>
            <person name="Suda W."/>
            <person name="Sakamoto M."/>
            <person name="Iino T."/>
            <person name="Noda S."/>
            <person name="Hongoh Y."/>
            <person name="Hattori M."/>
            <person name="Ohkuma M."/>
        </authorList>
    </citation>
    <scope>NUCLEOTIDE SEQUENCE [LARGE SCALE GENOMIC DNA]</scope>
    <source>
        <strain evidence="1">JCM 15548</strain>
    </source>
</reference>
<gene>
    <name evidence="1" type="ORF">JCM15548_11918</name>
</gene>
<sequence length="66" mass="7851">MGGEWMKLRPEWRQMALKQTYIKTGGDKKSGRNKNRLKQPKCLKMSFVAEMIHQWSQRTLSPKMLK</sequence>
<name>A0A0E9LWS0_9BACT</name>
<keyword evidence="2" id="KW-1185">Reference proteome</keyword>
<accession>A0A0E9LWS0</accession>
<evidence type="ECO:0000313" key="1">
    <source>
        <dbReference type="EMBL" id="GAO29699.1"/>
    </source>
</evidence>